<keyword evidence="5" id="KW-0496">Mitochondrion</keyword>
<keyword evidence="5" id="KW-0460">Magnesium</keyword>
<sequence>MQYQLALQASRQNNPRMDSHALSRMLQVGLCPCLSRFKSTTSVKQEWPQLEQSTVDEADIKHHSEMASKWWDDRGVTRGLHALNKLRIPFVRDGLLNVGQINLAKWQSPQPLHGMKILEVGCGGGILTEPLARIGANVTGIDASQNMIDTASSHVCQDPNISNSIIYTCRTIEEHAKEHKDCYDAVVATEVLEHVIHKDLFLDACISTLKPGGSIFITTLNRTILMWAIGIFLAEYVLKVVPQGTHDLNKCITPLEVQALLEKYGCTTKLIHGMRYNFLSNEWHWSSDTSINYAIHAVRKQH</sequence>
<dbReference type="GO" id="GO:0046872">
    <property type="term" value="F:metal ion binding"/>
    <property type="evidence" value="ECO:0007669"/>
    <property type="project" value="UniProtKB-KW"/>
</dbReference>
<dbReference type="GO" id="GO:0031314">
    <property type="term" value="C:extrinsic component of mitochondrial inner membrane"/>
    <property type="evidence" value="ECO:0007669"/>
    <property type="project" value="UniProtKB-UniRule"/>
</dbReference>
<feature type="binding site" evidence="5">
    <location>
        <position position="194"/>
    </location>
    <ligand>
        <name>Mg(2+)</name>
        <dbReference type="ChEBI" id="CHEBI:18420"/>
    </ligand>
</feature>
<dbReference type="NCBIfam" id="TIGR01983">
    <property type="entry name" value="UbiG"/>
    <property type="match status" value="1"/>
</dbReference>
<dbReference type="EMBL" id="KK852716">
    <property type="protein sequence ID" value="KDR17839.1"/>
    <property type="molecule type" value="Genomic_DNA"/>
</dbReference>
<evidence type="ECO:0000256" key="5">
    <source>
        <dbReference type="HAMAP-Rule" id="MF_03190"/>
    </source>
</evidence>
<dbReference type="InParanoid" id="A0A067RD09"/>
<keyword evidence="1 5" id="KW-0489">Methyltransferase</keyword>
<dbReference type="EC" id="2.1.1.64" evidence="5"/>
<evidence type="ECO:0000256" key="1">
    <source>
        <dbReference type="ARBA" id="ARBA00022603"/>
    </source>
</evidence>
<accession>A0A067RD09</accession>
<dbReference type="Proteomes" id="UP000027135">
    <property type="component" value="Unassembled WGS sequence"/>
</dbReference>
<evidence type="ECO:0000256" key="2">
    <source>
        <dbReference type="ARBA" id="ARBA00022679"/>
    </source>
</evidence>
<keyword evidence="5" id="KW-0999">Mitochondrion inner membrane</keyword>
<dbReference type="EC" id="2.1.1.-" evidence="5"/>
<keyword evidence="3 5" id="KW-0831">Ubiquinone biosynthesis</keyword>
<feature type="binding site" evidence="5">
    <location>
        <position position="193"/>
    </location>
    <ligand>
        <name>Mg(2+)</name>
        <dbReference type="ChEBI" id="CHEBI:18420"/>
    </ligand>
</feature>
<dbReference type="GO" id="GO:0032259">
    <property type="term" value="P:methylation"/>
    <property type="evidence" value="ECO:0007669"/>
    <property type="project" value="UniProtKB-KW"/>
</dbReference>
<organism evidence="6 7">
    <name type="scientific">Zootermopsis nevadensis</name>
    <name type="common">Dampwood termite</name>
    <dbReference type="NCBI Taxonomy" id="136037"/>
    <lineage>
        <taxon>Eukaryota</taxon>
        <taxon>Metazoa</taxon>
        <taxon>Ecdysozoa</taxon>
        <taxon>Arthropoda</taxon>
        <taxon>Hexapoda</taxon>
        <taxon>Insecta</taxon>
        <taxon>Pterygota</taxon>
        <taxon>Neoptera</taxon>
        <taxon>Polyneoptera</taxon>
        <taxon>Dictyoptera</taxon>
        <taxon>Blattodea</taxon>
        <taxon>Blattoidea</taxon>
        <taxon>Termitoidae</taxon>
        <taxon>Termopsidae</taxon>
        <taxon>Zootermopsis</taxon>
    </lineage>
</organism>
<dbReference type="InterPro" id="IPR010233">
    <property type="entry name" value="UbiG_MeTrfase"/>
</dbReference>
<feature type="binding site" evidence="5">
    <location>
        <position position="87"/>
    </location>
    <ligand>
        <name>S-adenosyl-L-methionine</name>
        <dbReference type="ChEBI" id="CHEBI:59789"/>
    </ligand>
</feature>
<comment type="catalytic activity">
    <reaction evidence="5">
        <text>a 3-demethylubiquinone + S-adenosyl-L-methionine = a ubiquinone + S-adenosyl-L-homocysteine</text>
        <dbReference type="Rhea" id="RHEA:81215"/>
        <dbReference type="Rhea" id="RHEA-COMP:9565"/>
        <dbReference type="Rhea" id="RHEA-COMP:19654"/>
        <dbReference type="ChEBI" id="CHEBI:16389"/>
        <dbReference type="ChEBI" id="CHEBI:57856"/>
        <dbReference type="ChEBI" id="CHEBI:59789"/>
        <dbReference type="ChEBI" id="CHEBI:231825"/>
    </reaction>
</comment>
<dbReference type="GO" id="GO:0120537">
    <property type="term" value="F:3-demethylubiquinone 3-O-methyltransferase activity"/>
    <property type="evidence" value="ECO:0007669"/>
    <property type="project" value="RHEA"/>
</dbReference>
<dbReference type="FunCoup" id="A0A067RD09">
    <property type="interactions" value="701"/>
</dbReference>
<keyword evidence="2 5" id="KW-0808">Transferase</keyword>
<feature type="binding site" evidence="5">
    <location>
        <position position="189"/>
    </location>
    <ligand>
        <name>S-adenosyl-L-methionine</name>
        <dbReference type="ChEBI" id="CHEBI:59789"/>
    </ligand>
</feature>
<comment type="subunit">
    <text evidence="5">Component of a multi-subunit COQ enzyme complex.</text>
</comment>
<keyword evidence="5" id="KW-0479">Metal-binding</keyword>
<dbReference type="Gene3D" id="3.40.50.150">
    <property type="entry name" value="Vaccinia Virus protein VP39"/>
    <property type="match status" value="1"/>
</dbReference>
<dbReference type="GO" id="GO:0010420">
    <property type="term" value="F:polyprenyldihydroxybenzoate methyltransferase activity"/>
    <property type="evidence" value="ECO:0007669"/>
    <property type="project" value="UniProtKB-UniRule"/>
</dbReference>
<evidence type="ECO:0000256" key="3">
    <source>
        <dbReference type="ARBA" id="ARBA00022688"/>
    </source>
</evidence>
<dbReference type="eggNOG" id="KOG1270">
    <property type="taxonomic scope" value="Eukaryota"/>
</dbReference>
<feature type="binding site" evidence="5">
    <location>
        <position position="142"/>
    </location>
    <ligand>
        <name>S-adenosyl-L-methionine</name>
        <dbReference type="ChEBI" id="CHEBI:59789"/>
    </ligand>
</feature>
<dbReference type="CDD" id="cd02440">
    <property type="entry name" value="AdoMet_MTases"/>
    <property type="match status" value="1"/>
</dbReference>
<comment type="subcellular location">
    <subcellularLocation>
        <location evidence="5">Mitochondrion inner membrane</location>
        <topology evidence="5">Peripheral membrane protein</topology>
        <orientation evidence="5">Matrix side</orientation>
    </subcellularLocation>
</comment>
<reference evidence="6 7" key="1">
    <citation type="journal article" date="2014" name="Nat. Commun.">
        <title>Molecular traces of alternative social organization in a termite genome.</title>
        <authorList>
            <person name="Terrapon N."/>
            <person name="Li C."/>
            <person name="Robertson H.M."/>
            <person name="Ji L."/>
            <person name="Meng X."/>
            <person name="Booth W."/>
            <person name="Chen Z."/>
            <person name="Childers C.P."/>
            <person name="Glastad K.M."/>
            <person name="Gokhale K."/>
            <person name="Gowin J."/>
            <person name="Gronenberg W."/>
            <person name="Hermansen R.A."/>
            <person name="Hu H."/>
            <person name="Hunt B.G."/>
            <person name="Huylmans A.K."/>
            <person name="Khalil S.M."/>
            <person name="Mitchell R.D."/>
            <person name="Munoz-Torres M.C."/>
            <person name="Mustard J.A."/>
            <person name="Pan H."/>
            <person name="Reese J.T."/>
            <person name="Scharf M.E."/>
            <person name="Sun F."/>
            <person name="Vogel H."/>
            <person name="Xiao J."/>
            <person name="Yang W."/>
            <person name="Yang Z."/>
            <person name="Yang Z."/>
            <person name="Zhou J."/>
            <person name="Zhu J."/>
            <person name="Brent C.S."/>
            <person name="Elsik C.G."/>
            <person name="Goodisman M.A."/>
            <person name="Liberles D.A."/>
            <person name="Roe R.M."/>
            <person name="Vargo E.L."/>
            <person name="Vilcinskas A."/>
            <person name="Wang J."/>
            <person name="Bornberg-Bauer E."/>
            <person name="Korb J."/>
            <person name="Zhang G."/>
            <person name="Liebig J."/>
        </authorList>
    </citation>
    <scope>NUCLEOTIDE SEQUENCE [LARGE SCALE GENOMIC DNA]</scope>
    <source>
        <tissue evidence="6">Whole organism</tissue>
    </source>
</reference>
<comment type="pathway">
    <text evidence="5">Cofactor biosynthesis; ubiquinone biosynthesis.</text>
</comment>
<comment type="catalytic activity">
    <reaction evidence="5">
        <text>a 3,4-dihydroxy-5-(all-trans-polyprenyl)benzoate + S-adenosyl-L-methionine = a 4-hydroxy-3-methoxy-5-(all-trans-polyprenyl)benzoate + S-adenosyl-L-homocysteine + H(+)</text>
        <dbReference type="Rhea" id="RHEA:44452"/>
        <dbReference type="Rhea" id="RHEA-COMP:10930"/>
        <dbReference type="Rhea" id="RHEA-COMP:10931"/>
        <dbReference type="ChEBI" id="CHEBI:15378"/>
        <dbReference type="ChEBI" id="CHEBI:57856"/>
        <dbReference type="ChEBI" id="CHEBI:59789"/>
        <dbReference type="ChEBI" id="CHEBI:64694"/>
        <dbReference type="ChEBI" id="CHEBI:84443"/>
        <dbReference type="EC" id="2.1.1.114"/>
    </reaction>
</comment>
<evidence type="ECO:0000256" key="4">
    <source>
        <dbReference type="ARBA" id="ARBA00022691"/>
    </source>
</evidence>
<dbReference type="Pfam" id="PF13489">
    <property type="entry name" value="Methyltransf_23"/>
    <property type="match status" value="1"/>
</dbReference>
<proteinExistence type="inferred from homology"/>
<dbReference type="STRING" id="136037.A0A067RD09"/>
<feature type="binding site" evidence="5">
    <location>
        <position position="121"/>
    </location>
    <ligand>
        <name>S-adenosyl-L-methionine</name>
        <dbReference type="ChEBI" id="CHEBI:59789"/>
    </ligand>
</feature>
<feature type="binding site" evidence="5">
    <location>
        <position position="190"/>
    </location>
    <ligand>
        <name>Mg(2+)</name>
        <dbReference type="ChEBI" id="CHEBI:18420"/>
    </ligand>
</feature>
<name>A0A067RD09_ZOONE</name>
<dbReference type="GO" id="GO:0061542">
    <property type="term" value="F:3-demethylubiquinol 3-O-methyltransferase activity"/>
    <property type="evidence" value="ECO:0007669"/>
    <property type="project" value="UniProtKB-UniRule"/>
</dbReference>
<comment type="similarity">
    <text evidence="5">Belongs to the class I-like SAM-binding methyltransferase superfamily. UbiG/COQ3 family.</text>
</comment>
<dbReference type="EC" id="2.1.1.114" evidence="5"/>
<comment type="function">
    <text evidence="5">O-methyltransferase required for two non-consecutive steps during ubiquinone biosynthesis. Catalyzes the 2 O-methylation of 3,4-dihydroxy-5-(all-trans-polyprenyl)benzoic acid into 4-hydroxy-3-methoxy-5-(all-trans-polyprenyl)benzoic acid. Also catalyzes the last step of ubiquinone biosynthesis by mediating methylation of 3-demethylubiquinone into ubiquinone. Also able to mediate the methylation of 3-demethylubiquinol into ubiquinol.</text>
</comment>
<keyword evidence="7" id="KW-1185">Reference proteome</keyword>
<dbReference type="SUPFAM" id="SSF53335">
    <property type="entry name" value="S-adenosyl-L-methionine-dependent methyltransferases"/>
    <property type="match status" value="1"/>
</dbReference>
<dbReference type="OMA" id="LASRWWD"/>
<keyword evidence="5" id="KW-0472">Membrane</keyword>
<evidence type="ECO:0000313" key="7">
    <source>
        <dbReference type="Proteomes" id="UP000027135"/>
    </source>
</evidence>
<protein>
    <recommendedName>
        <fullName evidence="5">Ubiquinone biosynthesis O-methyltransferase, mitochondrial</fullName>
    </recommendedName>
    <alternativeName>
        <fullName evidence="5">3-demethylubiquinol 3-O-methyltransferase</fullName>
        <ecNumber evidence="5">2.1.1.64</ecNumber>
    </alternativeName>
    <alternativeName>
        <fullName evidence="5">3-demethylubiquinone 3-O-methyltransferase</fullName>
        <ecNumber evidence="5">2.1.1.-</ecNumber>
    </alternativeName>
    <alternativeName>
        <fullName evidence="5">Polyprenyldihydroxybenzoate methyltransferase</fullName>
        <ecNumber evidence="5">2.1.1.114</ecNumber>
    </alternativeName>
</protein>
<comment type="cofactor">
    <cofactor evidence="5">
        <name>Mg(2+)</name>
        <dbReference type="ChEBI" id="CHEBI:18420"/>
    </cofactor>
</comment>
<dbReference type="AlphaFoldDB" id="A0A067RD09"/>
<dbReference type="HAMAP" id="MF_00472">
    <property type="entry name" value="UbiG"/>
    <property type="match status" value="1"/>
</dbReference>
<evidence type="ECO:0000313" key="6">
    <source>
        <dbReference type="EMBL" id="KDR17839.1"/>
    </source>
</evidence>
<dbReference type="PANTHER" id="PTHR43464">
    <property type="entry name" value="METHYLTRANSFERASE"/>
    <property type="match status" value="1"/>
</dbReference>
<dbReference type="PANTHER" id="PTHR43464:SF19">
    <property type="entry name" value="UBIQUINONE BIOSYNTHESIS O-METHYLTRANSFERASE, MITOCHONDRIAL"/>
    <property type="match status" value="1"/>
</dbReference>
<gene>
    <name evidence="5" type="primary">coq3</name>
    <name evidence="6" type="ORF">L798_06788</name>
</gene>
<dbReference type="InterPro" id="IPR029063">
    <property type="entry name" value="SAM-dependent_MTases_sf"/>
</dbReference>
<dbReference type="UniPathway" id="UPA00232"/>
<comment type="catalytic activity">
    <reaction evidence="5">
        <text>a 3-demethylubiquinol + S-adenosyl-L-methionine = a ubiquinol + S-adenosyl-L-homocysteine + H(+)</text>
        <dbReference type="Rhea" id="RHEA:44380"/>
        <dbReference type="Rhea" id="RHEA-COMP:9566"/>
        <dbReference type="Rhea" id="RHEA-COMP:10914"/>
        <dbReference type="ChEBI" id="CHEBI:15378"/>
        <dbReference type="ChEBI" id="CHEBI:17976"/>
        <dbReference type="ChEBI" id="CHEBI:57856"/>
        <dbReference type="ChEBI" id="CHEBI:59789"/>
        <dbReference type="ChEBI" id="CHEBI:84422"/>
        <dbReference type="EC" id="2.1.1.64"/>
    </reaction>
</comment>
<keyword evidence="4 5" id="KW-0949">S-adenosyl-L-methionine</keyword>